<evidence type="ECO:0000313" key="4">
    <source>
        <dbReference type="EMBL" id="MBB4958876.1"/>
    </source>
</evidence>
<feature type="region of interest" description="Disordered" evidence="1">
    <location>
        <begin position="442"/>
        <end position="777"/>
    </location>
</feature>
<feature type="transmembrane region" description="Helical" evidence="2">
    <location>
        <begin position="90"/>
        <end position="112"/>
    </location>
</feature>
<dbReference type="EMBL" id="JACHJW010000001">
    <property type="protein sequence ID" value="MBB4958876.1"/>
    <property type="molecule type" value="Genomic_DNA"/>
</dbReference>
<accession>A0A7W7WP61</accession>
<evidence type="ECO:0000256" key="2">
    <source>
        <dbReference type="SAM" id="Phobius"/>
    </source>
</evidence>
<feature type="domain" description="Outer membrane channel protein CpnT-like N-terminal" evidence="3">
    <location>
        <begin position="6"/>
        <end position="101"/>
    </location>
</feature>
<proteinExistence type="predicted"/>
<keyword evidence="2" id="KW-0472">Membrane</keyword>
<reference evidence="4 5" key="1">
    <citation type="submission" date="2020-08" db="EMBL/GenBank/DDBJ databases">
        <title>Sequencing the genomes of 1000 actinobacteria strains.</title>
        <authorList>
            <person name="Klenk H.-P."/>
        </authorList>
    </citation>
    <scope>NUCLEOTIDE SEQUENCE [LARGE SCALE GENOMIC DNA]</scope>
    <source>
        <strain evidence="4 5">DSM 45886</strain>
    </source>
</reference>
<feature type="region of interest" description="Disordered" evidence="1">
    <location>
        <begin position="1246"/>
        <end position="1290"/>
    </location>
</feature>
<evidence type="ECO:0000256" key="1">
    <source>
        <dbReference type="SAM" id="MobiDB-lite"/>
    </source>
</evidence>
<sequence length="3925" mass="423292">MSINPDPAKIRALATEWRNQADRLKTLRQKLATDFNAMTKWRGAGQVAGARVITATAQKVADMEGACRKWADNLDEMAKKVEEKIEKERIASIVAIFTGIFSILLIPLSFVLGPLLGSLAGLLVGLANLGRVASYVANLVLDLALGILVYGTLQLGIEMAGEAIAHLSVTGSASFTPSPWMALNVGLAALLGGLFSIRTWKLPPKTTGNNSTVLDVPAVGNTTVPQPEVGGLHGAPPPSSMSGGRVRSSFDSTIETTSSVSRSVTPPRNMHTADIPSVTSPPLTGRPPIGGSGQNFDVGGGSPAGRAARAPDVATGGDIVNVPTAVKPTPPVRPPAEIRSGGTDPALGGPRDITPEPGRPFPNGSKPGGTPPLRLETNLTHVSPDQLPGVPLGGGKTPQVEATPPTPVRPATSLQHPDTTVLPQTGRNGVELPRMQADQITVGAPPASPKAVTPPSRPTEITLSPQDAPQVPHTKVGAEGKLPSVPSNFLKPPPKTPANLHTPTLTAPEAVPGGVTSPHLTTGGAANPPSVRTPTALQEMSEVSGGLHRPAGTVRSPEPLGTDINAGKTPVRSEPLSTGRPDLSTGGMSHRPVAPEMRSPTAEIRTPGPEVRAPASEIRTPGPEVRTPTSEIRTPGPEVRAPASEIRTPGPEVRTPASEVRSPAADLRTPGNPDRTPAHLQQRDLGSEASTLSRRPVTPTESPHTTGTNSGRTTHSTPLESVNSRADLAGAAGHGGTGGRGRPSVEQPATGTTSRDLTPAPPDSPPVGTTARGRDVPPTANFEAARAARAELDSAVQADGGAAAGKGSRALTPAEAAKALREAQRKALLAEFWPSVKDGIIRQFRWTATEYATTGHSQLTRFANHFAAEAGVAKELPAIRNLIDEKFATLVQGEMSQAVRTVAADIATRAGMPTAQVAKLTGALVATERQALAQALKEFRSGLRDFRAGRPVGERPVMDESLRTAEQSRLLHQSEKDAAAWAKQRDKEFGNLSKEIGRLYQPLRRPAPVDQPRLAPEPKSGLTGAARDAHWAEVRTALDDSHRLKVASAATVEKLRPNAVADFDKAVQRSAEIAGMSRSRPGSQPRLPSLESLPPEATAELRMVFRDAVDEAFNRIWRPVIEAGLGSGSARFTATAAHWKSTYNGMQSRLQVEGMVFHELKQLEDEVRAVASAVGRNPRGADMTAVLQEIRSTVQADMTAMVRQADLMSITRNVRTEGIEDLVRHRKFARGDWITMVDQHVSGGFTVPRPAGPVRPTSGPADPVLPEPGPTTGFRMADNSPPAAPTHHPDLTKQRNAAVESFGRLDSKSLAQLPEPVAGRLTTAYVQERLLAFDQIFHGGRGVQSGDGLVGLARGADVPPTAAPTRLDQYARLDEVITAHNLGAVRVPSGIVVHSGAAGDGLSKLVNAARSFTEIPGRTRVFLGPGVEANFLADVGSRVGRNLVVHAPLVGESQLAALGERVGLTGVLHGRPAAADLGRAVPVDHAGHPTFPHAAVEWHSPRPGSASGTSYDGLPVGLEHSGRPGAARLAEGWTLEWHSWGVWARPPDVSAADALPIRAGQQSDGSTMVVGTPDVVVPPSVAAQVRDLAHGLPTPGGSPAIRWLSTEGRIGDEVARPGPTAAEFAGRGLDEKYAGALDFARTRDLLRKQMVDDIDQAEPFDFRVFGSEDGAVAVRQGIESDVDKLVTTYLGKGGAEGWHEFPDVAGFVTRYAELRIQMAFRFEARSLMDEWLPRTQAKIDEAFAGNRWAQNFESLLGAGGRAEVGALRNEFSTRFNEMLRKSADDVALDFSAGAGQAGRDGSAFIRAVDERLTTMLHSLPQRVEYFISGNRSIHYASAADGVPASNEVRTVLGQRIRQQHEELFGRDGELSMERWKPGAEDPDAAFSAYVGDMLTPDQVGLVMSRFDQAHVGLRAADPAFDLAATESAARIVVAATVVTRVEQMVADRALARLRAGLPDDLTPQQVAEFRNTLIARVDAELRTGNRNVALADIENPQAWGDAWRLRFEELTGPRLVEELNLAAQPDRVRQAVGLLERDLLDDIELNAAFTLGDTGRVLDVATTRLTRAYDELQAAGLTPREFDAEWNQIVRNTRAGLDDWLEGDFDAQIRMSRAADDFHRIERADLTANRSALPQKQLDDLAAGYRADYLAEHSDLPRLGNLQRWLEHEHQAGNKFWSSLHASRIQDLNRQLSAELATVRNQLAPDQDSLPLVTAASAKLERDFANGLHTASHGAGRVDGGFVTRAQKNLTDFTASLESRLTIQMLELRASATVDRFVTQRHSQLSSADQVQRLDKVANDVKAELSSQFRATLGQQTTKLPPSMGRSDQELLLTEIGRQVDKKFATAPAEIRKLTGDLRSQVTRSLVHDPVPVRQDAGYDGHRQRLVTKLNAALDQETAQLQHLDPSDTSIAERVNGFRDDLLADLDGMHQKQWTVGWAALDWRYTELIGGLQADLHRRAVSANALPQIERTVDDHLAEAYGRLALTEATRAATEAAGAAFRQAVIGDFQKIRTSPGQSIEDAVENWRSRYGQLAEKLDSWLTVRVLRDRMVAQPGVATNVVDQELSRYLDVSGRSALPVSLGVDDQIQLAKQVTARLDANRTPSVSQTLDANRTPSVSQTLDASGTRDLVRNIAAAPVPVRRGAGFDGEQQQLAHRIDVAIAAAADKPGQGAAAAAFKAHLLEEFTSVHRQRWDFDRGSWERTVLEPRLADASDVIAVESARLGAWAKTERAITERLTEVAATLSGPRLQAAVDAFRAAVREQFAADHPTFTTFGPEQALAWESRVPEMLTGVQSWLVVHQMHAGLVLADTTLPQADRRAWLGQREATDRRLLRYLDLSRPSSLPPSMGLDEQLRLAAEVTGRKRYGDTPSFEPVPVSEQAGIVGDRADLESRLDARVADLVGRRADVPTIHTDAEALRTSVLGDLDDRYRSAWNFNRAAWQQHLTGRLSERSVDAWIDARLLRAEELDHLSDRLDVALAGADNEAADAVRQALIREFERRHPGADTFSAEASEAWRGRVDQVLAALDSWLAGHARLQQIRDEIESAMALPLRAWSDQRVPDWELDQLRTLGAELRTAVMSTQPAITAARVLGPVELVSRVEQTLVSVFDELTGRDDIGPGLLALTPRLRAAAEAAIDRVRAQSKGPATAATRSAEASGKTESTSPVARPKQWFPIPADGNCLFHSVVDSALRQGVALPPGVNDMASLRAYATKAVQADPGELDSVFSVGQLVVDDLRSGRHMARSDFGVDGNPSWDDISQLIDDGVEDVLDRLRSRAGTLPLVKVVLRRLDETRHMPTAKDLMVEAMAGPALWNTSIGDAVPEVLARLLDINIVVVEGDSERALNPDASQTLYVQRVSRNHYQSGGPASNTRQASPSHDMADETNPALPSVVTGLSRREVQVLLAENRPDFAEELRAMPGGRSSVALDVFRRRAEALWERLGLGHRSRAELDAAIARFRQPWVGDGGYGSLLKEFQIHITYEQKIAPLLTDDPQAAARQRWSREDPALVTQALEAFERDRKAAIHQAFAATHQWDWQRAVSAAEVFVRIHAALVGELDKYLAAAKEAAAARKHAAETFATAVEQRQEQEGTVLDEAAVAVAWAGFERYLTTHPRTGARQPLNERALAESEPALRNQLDMAVVFSRFTAALASFQLPVTMARTVIRNGLDVYTRLLGRSHRAEPASAALLHRSLDSIEAELPARMRFDRQTAQQLIRLMDRISVPELRSHGLEPQQADIAHRLLIEQLRTPVRTALTEAADQAAVLRFAPDQADRLARDLGSRFDALVASSIELDPAPGAVIRDVALRDLLASDAGRDYLVEPEPHVRDRALVDLAGSMDAAALAALPALVGTLPRTDAQELALAAILADVRRYLDGAQAALDDALTRAAQVRSTARATLMEHVMMLSRTHPELSELAARIMDC</sequence>
<feature type="compositionally biased region" description="Polar residues" evidence="1">
    <location>
        <begin position="412"/>
        <end position="427"/>
    </location>
</feature>
<feature type="region of interest" description="Disordered" evidence="1">
    <location>
        <begin position="228"/>
        <end position="427"/>
    </location>
</feature>
<dbReference type="CDD" id="cd22744">
    <property type="entry name" value="OTU"/>
    <property type="match status" value="1"/>
</dbReference>
<feature type="compositionally biased region" description="Gly residues" evidence="1">
    <location>
        <begin position="732"/>
        <end position="741"/>
    </location>
</feature>
<keyword evidence="2" id="KW-1133">Transmembrane helix</keyword>
<feature type="region of interest" description="Disordered" evidence="1">
    <location>
        <begin position="3141"/>
        <end position="3172"/>
    </location>
</feature>
<feature type="region of interest" description="Disordered" evidence="1">
    <location>
        <begin position="3362"/>
        <end position="3387"/>
    </location>
</feature>
<dbReference type="Gene3D" id="1.10.287.1060">
    <property type="entry name" value="ESAT-6-like"/>
    <property type="match status" value="1"/>
</dbReference>
<evidence type="ECO:0000259" key="3">
    <source>
        <dbReference type="Pfam" id="PF25547"/>
    </source>
</evidence>
<name>A0A7W7WP61_9ACTN</name>
<gene>
    <name evidence="4" type="ORF">FHR38_002609</name>
</gene>
<dbReference type="RefSeq" id="WP_184534902.1">
    <property type="nucleotide sequence ID" value="NZ_JACHJW010000001.1"/>
</dbReference>
<dbReference type="Pfam" id="PF25547">
    <property type="entry name" value="WXG100_2"/>
    <property type="match status" value="1"/>
</dbReference>
<protein>
    <recommendedName>
        <fullName evidence="3">Outer membrane channel protein CpnT-like N-terminal domain-containing protein</fullName>
    </recommendedName>
</protein>
<feature type="transmembrane region" description="Helical" evidence="2">
    <location>
        <begin position="132"/>
        <end position="153"/>
    </location>
</feature>
<keyword evidence="5" id="KW-1185">Reference proteome</keyword>
<feature type="region of interest" description="Disordered" evidence="1">
    <location>
        <begin position="1073"/>
        <end position="1092"/>
    </location>
</feature>
<dbReference type="InterPro" id="IPR057746">
    <property type="entry name" value="CpnT-like_N"/>
</dbReference>
<feature type="compositionally biased region" description="Polar residues" evidence="1">
    <location>
        <begin position="3362"/>
        <end position="3378"/>
    </location>
</feature>
<feature type="compositionally biased region" description="Low complexity" evidence="1">
    <location>
        <begin position="256"/>
        <end position="268"/>
    </location>
</feature>
<feature type="compositionally biased region" description="Gly residues" evidence="1">
    <location>
        <begin position="288"/>
        <end position="303"/>
    </location>
</feature>
<feature type="compositionally biased region" description="Polar residues" evidence="1">
    <location>
        <begin position="688"/>
        <end position="724"/>
    </location>
</feature>
<dbReference type="Gene3D" id="3.90.70.80">
    <property type="match status" value="1"/>
</dbReference>
<feature type="transmembrane region" description="Helical" evidence="2">
    <location>
        <begin position="180"/>
        <end position="200"/>
    </location>
</feature>
<dbReference type="Proteomes" id="UP000578819">
    <property type="component" value="Unassembled WGS sequence"/>
</dbReference>
<keyword evidence="2" id="KW-0812">Transmembrane</keyword>
<evidence type="ECO:0000313" key="5">
    <source>
        <dbReference type="Proteomes" id="UP000578819"/>
    </source>
</evidence>
<feature type="region of interest" description="Disordered" evidence="1">
    <location>
        <begin position="1005"/>
        <end position="1026"/>
    </location>
</feature>
<organism evidence="4 5">
    <name type="scientific">Micromonospora polyrhachis</name>
    <dbReference type="NCBI Taxonomy" id="1282883"/>
    <lineage>
        <taxon>Bacteria</taxon>
        <taxon>Bacillati</taxon>
        <taxon>Actinomycetota</taxon>
        <taxon>Actinomycetes</taxon>
        <taxon>Micromonosporales</taxon>
        <taxon>Micromonosporaceae</taxon>
        <taxon>Micromonospora</taxon>
    </lineage>
</organism>
<comment type="caution">
    <text evidence="4">The sequence shown here is derived from an EMBL/GenBank/DDBJ whole genome shotgun (WGS) entry which is preliminary data.</text>
</comment>
<feature type="compositionally biased region" description="Polar residues" evidence="1">
    <location>
        <begin position="747"/>
        <end position="756"/>
    </location>
</feature>